<feature type="chain" id="PRO_5045339755" evidence="4">
    <location>
        <begin position="18"/>
        <end position="255"/>
    </location>
</feature>
<accession>A0ABW3ZW91</accession>
<evidence type="ECO:0000256" key="4">
    <source>
        <dbReference type="SAM" id="SignalP"/>
    </source>
</evidence>
<keyword evidence="6" id="KW-1185">Reference proteome</keyword>
<evidence type="ECO:0000256" key="1">
    <source>
        <dbReference type="ARBA" id="ARBA00009175"/>
    </source>
</evidence>
<dbReference type="RefSeq" id="WP_382401435.1">
    <property type="nucleotide sequence ID" value="NZ_JBHTNH010000028.1"/>
</dbReference>
<reference evidence="6" key="1">
    <citation type="journal article" date="2019" name="Int. J. Syst. Evol. Microbiol.">
        <title>The Global Catalogue of Microorganisms (GCM) 10K type strain sequencing project: providing services to taxonomists for standard genome sequencing and annotation.</title>
        <authorList>
            <consortium name="The Broad Institute Genomics Platform"/>
            <consortium name="The Broad Institute Genome Sequencing Center for Infectious Disease"/>
            <person name="Wu L."/>
            <person name="Ma J."/>
        </authorList>
    </citation>
    <scope>NUCLEOTIDE SEQUENCE [LARGE SCALE GENOMIC DNA]</scope>
    <source>
        <strain evidence="6">CCUG 54822</strain>
    </source>
</reference>
<dbReference type="InterPro" id="IPR050682">
    <property type="entry name" value="ModA/WtpA"/>
</dbReference>
<evidence type="ECO:0000313" key="5">
    <source>
        <dbReference type="EMBL" id="MFD1362662.1"/>
    </source>
</evidence>
<dbReference type="SUPFAM" id="SSF53850">
    <property type="entry name" value="Periplasmic binding protein-like II"/>
    <property type="match status" value="1"/>
</dbReference>
<dbReference type="PIRSF" id="PIRSF004846">
    <property type="entry name" value="ModA"/>
    <property type="match status" value="1"/>
</dbReference>
<sequence>MRYILSAILISALLVLAGCSSKENQDETELLVAAASSLTDTLSELKRAFEAEHPDIALTLNYGASGKLSQQILQGAPVDVFLSADQQWMDYLAAENKIVTDSRVDFAQNRLVLIANQNVSYSVNTLSELPSLPVEQMAIGDPDTVPAGNYAKQALSNSDVWGDLENAYVYTNNVQQVLTYIESGNTEIGIVYASDLKRSGLVNKLLTIDHKLHEPIRYPAAVTASSRSQKAAETFTQFLQTDQAQAIFQDHGFSG</sequence>
<comment type="similarity">
    <text evidence="1">Belongs to the bacterial solute-binding protein ModA family.</text>
</comment>
<keyword evidence="3 4" id="KW-0732">Signal</keyword>
<dbReference type="PROSITE" id="PS51257">
    <property type="entry name" value="PROKAR_LIPOPROTEIN"/>
    <property type="match status" value="1"/>
</dbReference>
<protein>
    <submittedName>
        <fullName evidence="5">Molybdate ABC transporter substrate-binding protein</fullName>
    </submittedName>
</protein>
<keyword evidence="2" id="KW-0479">Metal-binding</keyword>
<name>A0ABW3ZW91_9BACI</name>
<feature type="signal peptide" evidence="4">
    <location>
        <begin position="1"/>
        <end position="17"/>
    </location>
</feature>
<proteinExistence type="inferred from homology"/>
<dbReference type="Pfam" id="PF13531">
    <property type="entry name" value="SBP_bac_11"/>
    <property type="match status" value="1"/>
</dbReference>
<gene>
    <name evidence="5" type="primary">modA</name>
    <name evidence="5" type="ORF">ACFQ4A_13455</name>
</gene>
<dbReference type="Gene3D" id="3.40.190.10">
    <property type="entry name" value="Periplasmic binding protein-like II"/>
    <property type="match status" value="2"/>
</dbReference>
<evidence type="ECO:0000256" key="3">
    <source>
        <dbReference type="ARBA" id="ARBA00022729"/>
    </source>
</evidence>
<comment type="caution">
    <text evidence="5">The sequence shown here is derived from an EMBL/GenBank/DDBJ whole genome shotgun (WGS) entry which is preliminary data.</text>
</comment>
<dbReference type="PANTHER" id="PTHR30632">
    <property type="entry name" value="MOLYBDATE-BINDING PERIPLASMIC PROTEIN"/>
    <property type="match status" value="1"/>
</dbReference>
<organism evidence="5 6">
    <name type="scientific">Lentibacillus salinarum</name>
    <dbReference type="NCBI Taxonomy" id="446820"/>
    <lineage>
        <taxon>Bacteria</taxon>
        <taxon>Bacillati</taxon>
        <taxon>Bacillota</taxon>
        <taxon>Bacilli</taxon>
        <taxon>Bacillales</taxon>
        <taxon>Bacillaceae</taxon>
        <taxon>Lentibacillus</taxon>
    </lineage>
</organism>
<dbReference type="Proteomes" id="UP001597178">
    <property type="component" value="Unassembled WGS sequence"/>
</dbReference>
<dbReference type="EMBL" id="JBHTNH010000028">
    <property type="protein sequence ID" value="MFD1362662.1"/>
    <property type="molecule type" value="Genomic_DNA"/>
</dbReference>
<dbReference type="PANTHER" id="PTHR30632:SF0">
    <property type="entry name" value="SULFATE-BINDING PROTEIN"/>
    <property type="match status" value="1"/>
</dbReference>
<evidence type="ECO:0000256" key="2">
    <source>
        <dbReference type="ARBA" id="ARBA00022723"/>
    </source>
</evidence>
<dbReference type="InterPro" id="IPR005950">
    <property type="entry name" value="ModA"/>
</dbReference>
<dbReference type="NCBIfam" id="TIGR01256">
    <property type="entry name" value="modA"/>
    <property type="match status" value="1"/>
</dbReference>
<evidence type="ECO:0000313" key="6">
    <source>
        <dbReference type="Proteomes" id="UP001597178"/>
    </source>
</evidence>